<comment type="subcellular location">
    <subcellularLocation>
        <location evidence="1 8">Cell outer membrane</location>
        <topology evidence="1 8">Multi-pass membrane protein</topology>
    </subcellularLocation>
</comment>
<dbReference type="InterPro" id="IPR037066">
    <property type="entry name" value="Plug_dom_sf"/>
</dbReference>
<organism evidence="13 14">
    <name type="scientific">Gaopeijia maritima</name>
    <dbReference type="NCBI Taxonomy" id="3119007"/>
    <lineage>
        <taxon>Bacteria</taxon>
        <taxon>Pseudomonadati</taxon>
        <taxon>Gemmatimonadota</taxon>
        <taxon>Longimicrobiia</taxon>
        <taxon>Gaopeijiales</taxon>
        <taxon>Gaopeijiaceae</taxon>
        <taxon>Gaopeijia</taxon>
    </lineage>
</organism>
<comment type="caution">
    <text evidence="13">The sequence shown here is derived from an EMBL/GenBank/DDBJ whole genome shotgun (WGS) entry which is preliminary data.</text>
</comment>
<dbReference type="PANTHER" id="PTHR40980">
    <property type="entry name" value="PLUG DOMAIN-CONTAINING PROTEIN"/>
    <property type="match status" value="1"/>
</dbReference>
<dbReference type="NCBIfam" id="TIGR01782">
    <property type="entry name" value="TonB-Xanth-Caul"/>
    <property type="match status" value="1"/>
</dbReference>
<dbReference type="Proteomes" id="UP001484239">
    <property type="component" value="Unassembled WGS sequence"/>
</dbReference>
<dbReference type="Gene3D" id="2.40.170.20">
    <property type="entry name" value="TonB-dependent receptor, beta-barrel domain"/>
    <property type="match status" value="1"/>
</dbReference>
<keyword evidence="7 8" id="KW-0998">Cell outer membrane</keyword>
<protein>
    <submittedName>
        <fullName evidence="13">TonB-dependent receptor</fullName>
    </submittedName>
</protein>
<dbReference type="PANTHER" id="PTHR40980:SF4">
    <property type="entry name" value="TONB-DEPENDENT RECEPTOR-LIKE BETA-BARREL DOMAIN-CONTAINING PROTEIN"/>
    <property type="match status" value="1"/>
</dbReference>
<keyword evidence="13" id="KW-0675">Receptor</keyword>
<dbReference type="InterPro" id="IPR008969">
    <property type="entry name" value="CarboxyPept-like_regulatory"/>
</dbReference>
<dbReference type="CDD" id="cd01347">
    <property type="entry name" value="ligand_gated_channel"/>
    <property type="match status" value="1"/>
</dbReference>
<feature type="domain" description="TonB-dependent receptor plug" evidence="12">
    <location>
        <begin position="142"/>
        <end position="247"/>
    </location>
</feature>
<dbReference type="Gene3D" id="2.60.40.1120">
    <property type="entry name" value="Carboxypeptidase-like, regulatory domain"/>
    <property type="match status" value="1"/>
</dbReference>
<keyword evidence="3 8" id="KW-1134">Transmembrane beta strand</keyword>
<dbReference type="Gene3D" id="2.170.130.10">
    <property type="entry name" value="TonB-dependent receptor, plug domain"/>
    <property type="match status" value="1"/>
</dbReference>
<dbReference type="Pfam" id="PF00593">
    <property type="entry name" value="TonB_dep_Rec_b-barrel"/>
    <property type="match status" value="1"/>
</dbReference>
<evidence type="ECO:0000313" key="14">
    <source>
        <dbReference type="Proteomes" id="UP001484239"/>
    </source>
</evidence>
<dbReference type="EMBL" id="JBBHLI010000015">
    <property type="protein sequence ID" value="MEK9502767.1"/>
    <property type="molecule type" value="Genomic_DNA"/>
</dbReference>
<evidence type="ECO:0000256" key="5">
    <source>
        <dbReference type="ARBA" id="ARBA00023077"/>
    </source>
</evidence>
<dbReference type="InterPro" id="IPR036942">
    <property type="entry name" value="Beta-barrel_TonB_sf"/>
</dbReference>
<evidence type="ECO:0000256" key="1">
    <source>
        <dbReference type="ARBA" id="ARBA00004571"/>
    </source>
</evidence>
<feature type="chain" id="PRO_5045334176" evidence="10">
    <location>
        <begin position="32"/>
        <end position="905"/>
    </location>
</feature>
<keyword evidence="10" id="KW-0732">Signal</keyword>
<evidence type="ECO:0000256" key="10">
    <source>
        <dbReference type="SAM" id="SignalP"/>
    </source>
</evidence>
<keyword evidence="2 8" id="KW-0813">Transport</keyword>
<sequence>MRSTRPGLLPKLATALGTIAALAILVLPAQAQTARQTARITGRALQAETGAPLVGAEVRVAGTSIRTITGTNGRYLITAAPAGPQTLELRFVGREATTRSVDAVAGDVTVVDFSVAVAPVALAGIDVLGVRAMTQARALSEQQNAANIINVVAADQIGRFPDASAPEALQRIPGITVERDQGEGRYINIRGSNSDFTAVNLNGSTAPSPEGDARRVALDAVPVDILESIEVAKAITPDMDAQGIGGAVNLVTRKAPQEAVTSLDLAGGYAPIREQPSYEGTLTVGRRFGEDRRIGLLLMGSYSFRDFGSDDVEPASWDFGDPGLGDDVLEEFETRHYSLTRQRIGGTASLDYRFSETSSIQFTGTYTEHEDTEQRRRIVHVIEDDEMEFNHKNRLETLWIANGRLTGEHLFGNVRFDWGASYGRAGEDTPYDAEIAFVQGDVSYDPDISDPERVLPNPQAGAFGGVFEFDAFEPANSRTTDTDAGVFADFEVPLRLGANASGGLKFGFNLRDKTKDQNVDEFAYELADGTLTLADLGEAFDFSGFVPGPEYGFVPVSTTPDRVKDFAREFAGQLESEKNIEADSEDFDLGERVLAGYLMAELDLTDRFMLLPGVRYEFTDVEGEGFSFDPDEETLTPTAADNSYGSLFPHLHMRYRVTPRTNVRAAFSTAIARPNYFALIPYVIRDDEDRELGNPDLDATTARSFDLLLEHYDQRIGVLSAGVFMKQLSDPIFTFIEENTLGGDDEQPRNGESGDVRGVEVSVQQQLTFLPGALGGLGVYGNYTWTDSEATLADGRTANFAGQADHAFNAALSYERGGFSSQLSFNFRDAYIDGYGDDEAEDEFVGARHQFDLSASLDLPNNGTVYLQMLNLTNQPFILYQGVEERELQREYYRPWGTIGVRLTR</sequence>
<evidence type="ECO:0000256" key="6">
    <source>
        <dbReference type="ARBA" id="ARBA00023136"/>
    </source>
</evidence>
<dbReference type="Pfam" id="PF07715">
    <property type="entry name" value="Plug"/>
    <property type="match status" value="1"/>
</dbReference>
<dbReference type="InterPro" id="IPR039426">
    <property type="entry name" value="TonB-dep_rcpt-like"/>
</dbReference>
<dbReference type="PROSITE" id="PS52016">
    <property type="entry name" value="TONB_DEPENDENT_REC_3"/>
    <property type="match status" value="1"/>
</dbReference>
<evidence type="ECO:0000256" key="7">
    <source>
        <dbReference type="ARBA" id="ARBA00023237"/>
    </source>
</evidence>
<feature type="domain" description="TonB-dependent receptor-like beta-barrel" evidence="11">
    <location>
        <begin position="588"/>
        <end position="872"/>
    </location>
</feature>
<reference evidence="13 14" key="1">
    <citation type="submission" date="2024-02" db="EMBL/GenBank/DDBJ databases">
        <title>A novel Gemmatimonadota bacterium.</title>
        <authorList>
            <person name="Du Z.-J."/>
            <person name="Ye Y.-Q."/>
        </authorList>
    </citation>
    <scope>NUCLEOTIDE SEQUENCE [LARGE SCALE GENOMIC DNA]</scope>
    <source>
        <strain evidence="13 14">DH-20</strain>
    </source>
</reference>
<keyword evidence="5 9" id="KW-0798">TonB box</keyword>
<dbReference type="SUPFAM" id="SSF49464">
    <property type="entry name" value="Carboxypeptidase regulatory domain-like"/>
    <property type="match status" value="1"/>
</dbReference>
<evidence type="ECO:0000256" key="9">
    <source>
        <dbReference type="RuleBase" id="RU003357"/>
    </source>
</evidence>
<evidence type="ECO:0000256" key="2">
    <source>
        <dbReference type="ARBA" id="ARBA00022448"/>
    </source>
</evidence>
<dbReference type="Pfam" id="PF13620">
    <property type="entry name" value="CarboxypepD_reg"/>
    <property type="match status" value="1"/>
</dbReference>
<evidence type="ECO:0000256" key="4">
    <source>
        <dbReference type="ARBA" id="ARBA00022692"/>
    </source>
</evidence>
<evidence type="ECO:0000256" key="3">
    <source>
        <dbReference type="ARBA" id="ARBA00022452"/>
    </source>
</evidence>
<dbReference type="InterPro" id="IPR000531">
    <property type="entry name" value="Beta-barrel_TonB"/>
</dbReference>
<proteinExistence type="inferred from homology"/>
<accession>A0ABU9EDE0</accession>
<keyword evidence="14" id="KW-1185">Reference proteome</keyword>
<evidence type="ECO:0000259" key="12">
    <source>
        <dbReference type="Pfam" id="PF07715"/>
    </source>
</evidence>
<keyword evidence="4 8" id="KW-0812">Transmembrane</keyword>
<gene>
    <name evidence="13" type="ORF">WI372_17355</name>
</gene>
<name>A0ABU9EDE0_9BACT</name>
<evidence type="ECO:0000259" key="11">
    <source>
        <dbReference type="Pfam" id="PF00593"/>
    </source>
</evidence>
<dbReference type="InterPro" id="IPR010104">
    <property type="entry name" value="TonB_rcpt_bac"/>
</dbReference>
<keyword evidence="6 8" id="KW-0472">Membrane</keyword>
<dbReference type="InterPro" id="IPR012910">
    <property type="entry name" value="Plug_dom"/>
</dbReference>
<comment type="similarity">
    <text evidence="8 9">Belongs to the TonB-dependent receptor family.</text>
</comment>
<evidence type="ECO:0000313" key="13">
    <source>
        <dbReference type="EMBL" id="MEK9502767.1"/>
    </source>
</evidence>
<dbReference type="RefSeq" id="WP_405281183.1">
    <property type="nucleotide sequence ID" value="NZ_JBBHLI010000015.1"/>
</dbReference>
<evidence type="ECO:0000256" key="8">
    <source>
        <dbReference type="PROSITE-ProRule" id="PRU01360"/>
    </source>
</evidence>
<dbReference type="SUPFAM" id="SSF56935">
    <property type="entry name" value="Porins"/>
    <property type="match status" value="1"/>
</dbReference>
<feature type="signal peptide" evidence="10">
    <location>
        <begin position="1"/>
        <end position="31"/>
    </location>
</feature>